<reference evidence="2 3" key="1">
    <citation type="submission" date="2015-03" db="EMBL/GenBank/DDBJ databases">
        <title>Genome sequencing of Methylobacterium variabile DSM 16961.</title>
        <authorList>
            <person name="Chaudhry V."/>
            <person name="Patil P.B."/>
        </authorList>
    </citation>
    <scope>NUCLEOTIDE SEQUENCE [LARGE SCALE GENOMIC DNA]</scope>
    <source>
        <strain evidence="2 3">DSM 16961</strain>
    </source>
</reference>
<evidence type="ECO:0000313" key="2">
    <source>
        <dbReference type="EMBL" id="KMO27656.1"/>
    </source>
</evidence>
<organism evidence="2 3">
    <name type="scientific">Methylobacterium variabile</name>
    <dbReference type="NCBI Taxonomy" id="298794"/>
    <lineage>
        <taxon>Bacteria</taxon>
        <taxon>Pseudomonadati</taxon>
        <taxon>Pseudomonadota</taxon>
        <taxon>Alphaproteobacteria</taxon>
        <taxon>Hyphomicrobiales</taxon>
        <taxon>Methylobacteriaceae</taxon>
        <taxon>Methylobacterium</taxon>
    </lineage>
</organism>
<keyword evidence="1" id="KW-0812">Transmembrane</keyword>
<feature type="transmembrane region" description="Helical" evidence="1">
    <location>
        <begin position="50"/>
        <end position="68"/>
    </location>
</feature>
<sequence>MNLLASFAPFFAFAILIHLGFVEAALWAGAAVAAALLLRDRLVLGRSFKILEIGTLVLFAGLALYTRFTGQTWTIPAVRLVVDAGLLLIVLASLAVGQPFTLQYARDTTPRDAWGTPQFFQVNRTITLVWAAAFAVLVLADAAMVYVPEIPRRIDILATVLALVGAYKFTVRATAQSSQ</sequence>
<gene>
    <name evidence="2" type="ORF">VQ02_32805</name>
</gene>
<dbReference type="OrthoDB" id="3870305at2"/>
<feature type="transmembrane region" description="Helical" evidence="1">
    <location>
        <begin position="80"/>
        <end position="105"/>
    </location>
</feature>
<dbReference type="RefSeq" id="WP_048448456.1">
    <property type="nucleotide sequence ID" value="NZ_LABY01000351.1"/>
</dbReference>
<dbReference type="Proteomes" id="UP000035955">
    <property type="component" value="Unassembled WGS sequence"/>
</dbReference>
<accession>A0A0J6UNN2</accession>
<keyword evidence="1" id="KW-0472">Membrane</keyword>
<protein>
    <submittedName>
        <fullName evidence="2">Membrane protein</fullName>
    </submittedName>
</protein>
<evidence type="ECO:0000256" key="1">
    <source>
        <dbReference type="SAM" id="Phobius"/>
    </source>
</evidence>
<dbReference type="PATRIC" id="fig|298794.3.peg.5185"/>
<dbReference type="AlphaFoldDB" id="A0A0J6UNN2"/>
<dbReference type="EMBL" id="LABY01000351">
    <property type="protein sequence ID" value="KMO27656.1"/>
    <property type="molecule type" value="Genomic_DNA"/>
</dbReference>
<keyword evidence="3" id="KW-1185">Reference proteome</keyword>
<comment type="caution">
    <text evidence="2">The sequence shown here is derived from an EMBL/GenBank/DDBJ whole genome shotgun (WGS) entry which is preliminary data.</text>
</comment>
<proteinExistence type="predicted"/>
<keyword evidence="1" id="KW-1133">Transmembrane helix</keyword>
<evidence type="ECO:0000313" key="3">
    <source>
        <dbReference type="Proteomes" id="UP000035955"/>
    </source>
</evidence>
<name>A0A0J6UNN2_9HYPH</name>
<feature type="transmembrane region" description="Helical" evidence="1">
    <location>
        <begin position="126"/>
        <end position="147"/>
    </location>
</feature>
<feature type="transmembrane region" description="Helical" evidence="1">
    <location>
        <begin position="12"/>
        <end position="38"/>
    </location>
</feature>